<evidence type="ECO:0000313" key="3">
    <source>
        <dbReference type="Proteomes" id="UP000819052"/>
    </source>
</evidence>
<dbReference type="RefSeq" id="WP_167075961.1">
    <property type="nucleotide sequence ID" value="NZ_VVIW01000003.1"/>
</dbReference>
<dbReference type="EMBL" id="VVIW01000003">
    <property type="protein sequence ID" value="NHZ40112.1"/>
    <property type="molecule type" value="Genomic_DNA"/>
</dbReference>
<comment type="caution">
    <text evidence="2">The sequence shown here is derived from an EMBL/GenBank/DDBJ whole genome shotgun (WGS) entry which is preliminary data.</text>
</comment>
<protein>
    <recommendedName>
        <fullName evidence="4">SGNH/GDSL hydrolase family protein</fullName>
    </recommendedName>
</protein>
<dbReference type="InterPro" id="IPR023366">
    <property type="entry name" value="ATP_synth_asu-like_sf"/>
</dbReference>
<reference evidence="2 3" key="1">
    <citation type="submission" date="2019-09" db="EMBL/GenBank/DDBJ databases">
        <title>Taxonomy of Antarctic Massilia spp.: description of Massilia rubra sp. nov., Massilia aquatica sp. nov., Massilia mucilaginosa sp. nov., Massilia frigida sp. nov. isolated from streams, lakes and regoliths.</title>
        <authorList>
            <person name="Holochova P."/>
            <person name="Sedlacek I."/>
            <person name="Kralova S."/>
            <person name="Maslanova I."/>
            <person name="Busse H.-J."/>
            <person name="Stankova E."/>
            <person name="Vrbovska V."/>
            <person name="Kovarovic V."/>
            <person name="Bartak M."/>
            <person name="Svec P."/>
            <person name="Pantucek R."/>
        </authorList>
    </citation>
    <scope>NUCLEOTIDE SEQUENCE [LARGE SCALE GENOMIC DNA]</scope>
    <source>
        <strain evidence="2 3">CCM 8693</strain>
    </source>
</reference>
<evidence type="ECO:0000256" key="1">
    <source>
        <dbReference type="SAM" id="SignalP"/>
    </source>
</evidence>
<feature type="signal peptide" evidence="1">
    <location>
        <begin position="1"/>
        <end position="16"/>
    </location>
</feature>
<evidence type="ECO:0000313" key="2">
    <source>
        <dbReference type="EMBL" id="NHZ40112.1"/>
    </source>
</evidence>
<proteinExistence type="predicted"/>
<organism evidence="2 3">
    <name type="scientific">Massilia aquatica</name>
    <dbReference type="NCBI Taxonomy" id="2609000"/>
    <lineage>
        <taxon>Bacteria</taxon>
        <taxon>Pseudomonadati</taxon>
        <taxon>Pseudomonadota</taxon>
        <taxon>Betaproteobacteria</taxon>
        <taxon>Burkholderiales</taxon>
        <taxon>Oxalobacteraceae</taxon>
        <taxon>Telluria group</taxon>
        <taxon>Massilia</taxon>
    </lineage>
</organism>
<dbReference type="Proteomes" id="UP000819052">
    <property type="component" value="Unassembled WGS sequence"/>
</dbReference>
<keyword evidence="3" id="KW-1185">Reference proteome</keyword>
<keyword evidence="1" id="KW-0732">Signal</keyword>
<sequence>MTIRLLCAYASYPANALAVFDAATEAGLVAAKMASTDLTGGAIYIAKYPNSGLPLTGEPITRTEALYRFWGICGTGGVLCPAGNQSPSNFTSSMKFEVEAPFYAVRLLRINRSGANVLDAQKALIGVTGSNATDTSYGLTASQNLTVPVINGVPYPQLAPAGTANGFQPVVWPGREVASLTNTTTTATMTTKLPHGLITGATVTVRNADLPAYNVTNTPVIVTSTTAFTYAMGADPGAAAAAVGSYTASMVGVLRPNVDQTYAMSEKSYVKSVPRLDGSGRPLLLIRLHCNGAVYPFPFHTMSALARTPSAALRGRTYQMGYALSDAVATPNTLMGLAGELLDVYPVVSHSVPVLSLWHANDSTGQNDAIVADKISSWMHRACLTLSTPQKPIAFSNFCASSQTSMTYWNQVKAALAAGAPPPSILVVGCDSVNDGVNTDGTVAAAFGLAADVMSVCKRYGIPKPVMHPRMPLNTLNAAQYALKVAQDIELAKVAAAFGIDWMPLPVLGDGANPERWNTAYNHLGDGYHPNELCIETVLSTYAAAYIASRYL</sequence>
<name>A0ABX0M7A7_9BURK</name>
<feature type="chain" id="PRO_5045578498" description="SGNH/GDSL hydrolase family protein" evidence="1">
    <location>
        <begin position="17"/>
        <end position="552"/>
    </location>
</feature>
<accession>A0ABX0M7A7</accession>
<evidence type="ECO:0008006" key="4">
    <source>
        <dbReference type="Google" id="ProtNLM"/>
    </source>
</evidence>
<gene>
    <name evidence="2" type="ORF">F1609_08055</name>
</gene>
<dbReference type="Gene3D" id="2.40.30.20">
    <property type="match status" value="1"/>
</dbReference>